<dbReference type="GO" id="GO:0000156">
    <property type="term" value="F:phosphorelay response regulator activity"/>
    <property type="evidence" value="ECO:0007669"/>
    <property type="project" value="TreeGrafter"/>
</dbReference>
<keyword evidence="6 10" id="KW-0238">DNA-binding</keyword>
<dbReference type="PANTHER" id="PTHR48111">
    <property type="entry name" value="REGULATOR OF RPOS"/>
    <property type="match status" value="1"/>
</dbReference>
<sequence>MYPAESPHVALIEDDDEIRDLVTGLLAREGMTVHPCRTTAEFDALLAKRSVDLAIIDIMLPGEDGLSLCRRMRVIGDLPMLIVSARSDDVDRIIGLEIGADDYLPKPFNPRELVARVRALLRRSRGSDGPIAAPGGRRYSFAGWTWDADARHLLSPDGMAVDLTGGEHDLLHCLVTHPQRVLSREQLLEWTRGREAMPFDRTIDVQLGRLRRKLAIHPESETLIKTVRGGGYVFTPAVRRA</sequence>
<dbReference type="Proteomes" id="UP000292085">
    <property type="component" value="Unassembled WGS sequence"/>
</dbReference>
<dbReference type="EMBL" id="SGIS01000038">
    <property type="protein sequence ID" value="RZF61090.1"/>
    <property type="molecule type" value="Genomic_DNA"/>
</dbReference>
<evidence type="ECO:0000313" key="14">
    <source>
        <dbReference type="Proteomes" id="UP000292085"/>
    </source>
</evidence>
<keyword evidence="7" id="KW-0804">Transcription</keyword>
<feature type="domain" description="Response regulatory" evidence="11">
    <location>
        <begin position="8"/>
        <end position="121"/>
    </location>
</feature>
<dbReference type="FunFam" id="1.10.10.10:FF:000099">
    <property type="entry name" value="Two-component system response regulator TorR"/>
    <property type="match status" value="1"/>
</dbReference>
<dbReference type="RefSeq" id="WP_130159763.1">
    <property type="nucleotide sequence ID" value="NZ_SGIS01000038.1"/>
</dbReference>
<comment type="subcellular location">
    <subcellularLocation>
        <location evidence="1">Cytoplasm</location>
    </subcellularLocation>
</comment>
<name>A0A4Q6XLS9_9SPHN</name>
<protein>
    <recommendedName>
        <fullName evidence="8">Regulatory protein VirG</fullName>
    </recommendedName>
</protein>
<evidence type="ECO:0000256" key="1">
    <source>
        <dbReference type="ARBA" id="ARBA00004496"/>
    </source>
</evidence>
<keyword evidence="14" id="KW-1185">Reference proteome</keyword>
<dbReference type="InterPro" id="IPR001789">
    <property type="entry name" value="Sig_transdc_resp-reg_receiver"/>
</dbReference>
<evidence type="ECO:0000259" key="12">
    <source>
        <dbReference type="PROSITE" id="PS51755"/>
    </source>
</evidence>
<dbReference type="PANTHER" id="PTHR48111:SF4">
    <property type="entry name" value="DNA-BINDING DUAL TRANSCRIPTIONAL REGULATOR OMPR"/>
    <property type="match status" value="1"/>
</dbReference>
<dbReference type="GO" id="GO:0005829">
    <property type="term" value="C:cytosol"/>
    <property type="evidence" value="ECO:0007669"/>
    <property type="project" value="TreeGrafter"/>
</dbReference>
<keyword evidence="4" id="KW-0902">Two-component regulatory system</keyword>
<feature type="modified residue" description="4-aspartylphosphate" evidence="9">
    <location>
        <position position="57"/>
    </location>
</feature>
<evidence type="ECO:0000256" key="7">
    <source>
        <dbReference type="ARBA" id="ARBA00023163"/>
    </source>
</evidence>
<organism evidence="13 14">
    <name type="scientific">Sphingomonas populi</name>
    <dbReference type="NCBI Taxonomy" id="2484750"/>
    <lineage>
        <taxon>Bacteria</taxon>
        <taxon>Pseudomonadati</taxon>
        <taxon>Pseudomonadota</taxon>
        <taxon>Alphaproteobacteria</taxon>
        <taxon>Sphingomonadales</taxon>
        <taxon>Sphingomonadaceae</taxon>
        <taxon>Sphingomonas</taxon>
    </lineage>
</organism>
<dbReference type="SUPFAM" id="SSF52172">
    <property type="entry name" value="CheY-like"/>
    <property type="match status" value="1"/>
</dbReference>
<evidence type="ECO:0000256" key="9">
    <source>
        <dbReference type="PROSITE-ProRule" id="PRU00169"/>
    </source>
</evidence>
<evidence type="ECO:0000256" key="4">
    <source>
        <dbReference type="ARBA" id="ARBA00023012"/>
    </source>
</evidence>
<dbReference type="SMART" id="SM00448">
    <property type="entry name" value="REC"/>
    <property type="match status" value="1"/>
</dbReference>
<dbReference type="Gene3D" id="3.40.50.2300">
    <property type="match status" value="1"/>
</dbReference>
<dbReference type="PROSITE" id="PS51755">
    <property type="entry name" value="OMPR_PHOB"/>
    <property type="match status" value="1"/>
</dbReference>
<evidence type="ECO:0000256" key="10">
    <source>
        <dbReference type="PROSITE-ProRule" id="PRU01091"/>
    </source>
</evidence>
<comment type="caution">
    <text evidence="13">The sequence shown here is derived from an EMBL/GenBank/DDBJ whole genome shotgun (WGS) entry which is preliminary data.</text>
</comment>
<dbReference type="InterPro" id="IPR039420">
    <property type="entry name" value="WalR-like"/>
</dbReference>
<dbReference type="GO" id="GO:0000976">
    <property type="term" value="F:transcription cis-regulatory region binding"/>
    <property type="evidence" value="ECO:0007669"/>
    <property type="project" value="TreeGrafter"/>
</dbReference>
<dbReference type="CDD" id="cd00383">
    <property type="entry name" value="trans_reg_C"/>
    <property type="match status" value="1"/>
</dbReference>
<dbReference type="OrthoDB" id="2181430at2"/>
<proteinExistence type="predicted"/>
<dbReference type="PROSITE" id="PS50110">
    <property type="entry name" value="RESPONSE_REGULATORY"/>
    <property type="match status" value="1"/>
</dbReference>
<feature type="domain" description="OmpR/PhoB-type" evidence="12">
    <location>
        <begin position="136"/>
        <end position="236"/>
    </location>
</feature>
<evidence type="ECO:0000259" key="11">
    <source>
        <dbReference type="PROSITE" id="PS50110"/>
    </source>
</evidence>
<dbReference type="Gene3D" id="6.10.250.690">
    <property type="match status" value="1"/>
</dbReference>
<dbReference type="Pfam" id="PF00072">
    <property type="entry name" value="Response_reg"/>
    <property type="match status" value="1"/>
</dbReference>
<evidence type="ECO:0000256" key="2">
    <source>
        <dbReference type="ARBA" id="ARBA00022490"/>
    </source>
</evidence>
<dbReference type="Pfam" id="PF00486">
    <property type="entry name" value="Trans_reg_C"/>
    <property type="match status" value="1"/>
</dbReference>
<dbReference type="GO" id="GO:0032993">
    <property type="term" value="C:protein-DNA complex"/>
    <property type="evidence" value="ECO:0007669"/>
    <property type="project" value="TreeGrafter"/>
</dbReference>
<dbReference type="InterPro" id="IPR016032">
    <property type="entry name" value="Sig_transdc_resp-reg_C-effctor"/>
</dbReference>
<keyword evidence="3 9" id="KW-0597">Phosphoprotein</keyword>
<evidence type="ECO:0000256" key="5">
    <source>
        <dbReference type="ARBA" id="ARBA00023015"/>
    </source>
</evidence>
<evidence type="ECO:0000256" key="8">
    <source>
        <dbReference type="ARBA" id="ARBA00067337"/>
    </source>
</evidence>
<dbReference type="InterPro" id="IPR001867">
    <property type="entry name" value="OmpR/PhoB-type_DNA-bd"/>
</dbReference>
<feature type="DNA-binding region" description="OmpR/PhoB-type" evidence="10">
    <location>
        <begin position="136"/>
        <end position="236"/>
    </location>
</feature>
<dbReference type="GO" id="GO:0006355">
    <property type="term" value="P:regulation of DNA-templated transcription"/>
    <property type="evidence" value="ECO:0007669"/>
    <property type="project" value="InterPro"/>
</dbReference>
<dbReference type="Gene3D" id="1.10.10.10">
    <property type="entry name" value="Winged helix-like DNA-binding domain superfamily/Winged helix DNA-binding domain"/>
    <property type="match status" value="1"/>
</dbReference>
<evidence type="ECO:0000313" key="13">
    <source>
        <dbReference type="EMBL" id="RZF61090.1"/>
    </source>
</evidence>
<dbReference type="SMART" id="SM00862">
    <property type="entry name" value="Trans_reg_C"/>
    <property type="match status" value="1"/>
</dbReference>
<gene>
    <name evidence="13" type="ORF">EWE75_19400</name>
</gene>
<keyword evidence="5" id="KW-0805">Transcription regulation</keyword>
<dbReference type="InterPro" id="IPR011006">
    <property type="entry name" value="CheY-like_superfamily"/>
</dbReference>
<reference evidence="13 14" key="1">
    <citation type="submission" date="2019-02" db="EMBL/GenBank/DDBJ databases">
        <authorList>
            <person name="Li Y."/>
        </authorList>
    </citation>
    <scope>NUCLEOTIDE SEQUENCE [LARGE SCALE GENOMIC DNA]</scope>
    <source>
        <strain evidence="13 14">3-7</strain>
    </source>
</reference>
<evidence type="ECO:0000256" key="6">
    <source>
        <dbReference type="ARBA" id="ARBA00023125"/>
    </source>
</evidence>
<accession>A0A4Q6XLS9</accession>
<dbReference type="AlphaFoldDB" id="A0A4Q6XLS9"/>
<keyword evidence="2" id="KW-0963">Cytoplasm</keyword>
<evidence type="ECO:0000256" key="3">
    <source>
        <dbReference type="ARBA" id="ARBA00022553"/>
    </source>
</evidence>
<dbReference type="InterPro" id="IPR036388">
    <property type="entry name" value="WH-like_DNA-bd_sf"/>
</dbReference>
<dbReference type="SUPFAM" id="SSF46894">
    <property type="entry name" value="C-terminal effector domain of the bipartite response regulators"/>
    <property type="match status" value="1"/>
</dbReference>